<name>A0A5N7ALW2_9EURO</name>
<dbReference type="GeneID" id="43655843"/>
<accession>A0A5N7ALW2</accession>
<keyword evidence="1" id="KW-0472">Membrane</keyword>
<feature type="transmembrane region" description="Helical" evidence="1">
    <location>
        <begin position="27"/>
        <end position="48"/>
    </location>
</feature>
<dbReference type="InterPro" id="IPR056119">
    <property type="entry name" value="DUF7702"/>
</dbReference>
<evidence type="ECO:0000313" key="4">
    <source>
        <dbReference type="Proteomes" id="UP000326268"/>
    </source>
</evidence>
<dbReference type="EMBL" id="ML737563">
    <property type="protein sequence ID" value="KAE8370841.1"/>
    <property type="molecule type" value="Genomic_DNA"/>
</dbReference>
<evidence type="ECO:0000256" key="1">
    <source>
        <dbReference type="SAM" id="Phobius"/>
    </source>
</evidence>
<feature type="domain" description="DUF7702" evidence="2">
    <location>
        <begin position="23"/>
        <end position="120"/>
    </location>
</feature>
<reference evidence="3 4" key="1">
    <citation type="submission" date="2019-04" db="EMBL/GenBank/DDBJ databases">
        <title>Friends and foes A comparative genomics studyof 23 Aspergillus species from section Flavi.</title>
        <authorList>
            <consortium name="DOE Joint Genome Institute"/>
            <person name="Kjaerbolling I."/>
            <person name="Vesth T."/>
            <person name="Frisvad J.C."/>
            <person name="Nybo J.L."/>
            <person name="Theobald S."/>
            <person name="Kildgaard S."/>
            <person name="Isbrandt T."/>
            <person name="Kuo A."/>
            <person name="Sato A."/>
            <person name="Lyhne E.K."/>
            <person name="Kogle M.E."/>
            <person name="Wiebenga A."/>
            <person name="Kun R.S."/>
            <person name="Lubbers R.J."/>
            <person name="Makela M.R."/>
            <person name="Barry K."/>
            <person name="Chovatia M."/>
            <person name="Clum A."/>
            <person name="Daum C."/>
            <person name="Haridas S."/>
            <person name="He G."/>
            <person name="LaButti K."/>
            <person name="Lipzen A."/>
            <person name="Mondo S."/>
            <person name="Riley R."/>
            <person name="Salamov A."/>
            <person name="Simmons B.A."/>
            <person name="Magnuson J.K."/>
            <person name="Henrissat B."/>
            <person name="Mortensen U.H."/>
            <person name="Larsen T.O."/>
            <person name="Devries R.P."/>
            <person name="Grigoriev I.V."/>
            <person name="Machida M."/>
            <person name="Baker S.E."/>
            <person name="Andersen M.R."/>
        </authorList>
    </citation>
    <scope>NUCLEOTIDE SEQUENCE [LARGE SCALE GENOMIC DNA]</scope>
    <source>
        <strain evidence="3 4">CBS 763.97</strain>
    </source>
</reference>
<proteinExistence type="predicted"/>
<evidence type="ECO:0000313" key="3">
    <source>
        <dbReference type="EMBL" id="KAE8370841.1"/>
    </source>
</evidence>
<feature type="transmembrane region" description="Helical" evidence="1">
    <location>
        <begin position="60"/>
        <end position="80"/>
    </location>
</feature>
<dbReference type="RefSeq" id="XP_031933922.1">
    <property type="nucleotide sequence ID" value="XM_032071397.1"/>
</dbReference>
<dbReference type="Proteomes" id="UP000326268">
    <property type="component" value="Unassembled WGS sequence"/>
</dbReference>
<gene>
    <name evidence="3" type="ORF">BDV27DRAFT_151695</name>
</gene>
<feature type="transmembrane region" description="Helical" evidence="1">
    <location>
        <begin position="100"/>
        <end position="122"/>
    </location>
</feature>
<protein>
    <recommendedName>
        <fullName evidence="2">DUF7702 domain-containing protein</fullName>
    </recommendedName>
</protein>
<sequence length="145" mass="15847">MEEGFGGYLEGRDGASDVIIGVKLAKAGYSIAVVFIACLLAVQAYLWVYCTDILDISLTVLKGMALSLPLIIVRVTYLFPSVLSGSDLRWNSLAGPNAPFLLMGLLMEYTVVCIHLVTGYIIPCWRQIQKDQRVQLTGSSSVEEL</sequence>
<keyword evidence="1" id="KW-1133">Transmembrane helix</keyword>
<dbReference type="PANTHER" id="PTHR42109:SF2">
    <property type="entry name" value="INTEGRAL MEMBRANE PROTEIN"/>
    <property type="match status" value="1"/>
</dbReference>
<dbReference type="AlphaFoldDB" id="A0A5N7ALW2"/>
<dbReference type="OrthoDB" id="2560628at2759"/>
<dbReference type="PANTHER" id="PTHR42109">
    <property type="entry name" value="UNPLACED GENOMIC SCAFFOLD UM_SCAF_CONTIG_1.265, WHOLE GENOME SHOTGUN SEQUENCE"/>
    <property type="match status" value="1"/>
</dbReference>
<organism evidence="3 4">
    <name type="scientific">Aspergillus caelatus</name>
    <dbReference type="NCBI Taxonomy" id="61420"/>
    <lineage>
        <taxon>Eukaryota</taxon>
        <taxon>Fungi</taxon>
        <taxon>Dikarya</taxon>
        <taxon>Ascomycota</taxon>
        <taxon>Pezizomycotina</taxon>
        <taxon>Eurotiomycetes</taxon>
        <taxon>Eurotiomycetidae</taxon>
        <taxon>Eurotiales</taxon>
        <taxon>Aspergillaceae</taxon>
        <taxon>Aspergillus</taxon>
        <taxon>Aspergillus subgen. Circumdati</taxon>
    </lineage>
</organism>
<keyword evidence="4" id="KW-1185">Reference proteome</keyword>
<keyword evidence="1" id="KW-0812">Transmembrane</keyword>
<evidence type="ECO:0000259" key="2">
    <source>
        <dbReference type="Pfam" id="PF24800"/>
    </source>
</evidence>
<dbReference type="Pfam" id="PF24800">
    <property type="entry name" value="DUF7702"/>
    <property type="match status" value="1"/>
</dbReference>